<evidence type="ECO:0000313" key="3">
    <source>
        <dbReference type="Proteomes" id="UP000294919"/>
    </source>
</evidence>
<sequence length="156" mass="17924">MKIKNDSTLPIPSEERIESFEDYCGIKLPTEFKDFLRKSNGAIPVTNVFSYNDREYVVERFLCLLDEPQSDDVNGWYDIEVVLSQIDTRLTDDEDLVGANIIPFAALFAGDFVCMDFRNDNTPSVLVWFHEESEDFNPVTVEVAESINEFFDMLKG</sequence>
<reference evidence="2 3" key="1">
    <citation type="submission" date="2019-03" db="EMBL/GenBank/DDBJ databases">
        <title>Genomic Encyclopedia of Type Strains, Phase IV (KMG-IV): sequencing the most valuable type-strain genomes for metagenomic binning, comparative biology and taxonomic classification.</title>
        <authorList>
            <person name="Goeker M."/>
        </authorList>
    </citation>
    <scope>NUCLEOTIDE SEQUENCE [LARGE SCALE GENOMIC DNA]</scope>
    <source>
        <strain evidence="2 3">DSM 102940</strain>
    </source>
</reference>
<protein>
    <submittedName>
        <fullName evidence="2">SUKH superfamily protein</fullName>
    </submittedName>
</protein>
<dbReference type="InterPro" id="IPR018958">
    <property type="entry name" value="Knr4/Smi1-like_dom"/>
</dbReference>
<dbReference type="SUPFAM" id="SSF160631">
    <property type="entry name" value="SMI1/KNR4-like"/>
    <property type="match status" value="1"/>
</dbReference>
<keyword evidence="3" id="KW-1185">Reference proteome</keyword>
<evidence type="ECO:0000259" key="1">
    <source>
        <dbReference type="SMART" id="SM00860"/>
    </source>
</evidence>
<organism evidence="2 3">
    <name type="scientific">Marinisporobacter balticus</name>
    <dbReference type="NCBI Taxonomy" id="2018667"/>
    <lineage>
        <taxon>Bacteria</taxon>
        <taxon>Bacillati</taxon>
        <taxon>Bacillota</taxon>
        <taxon>Clostridia</taxon>
        <taxon>Peptostreptococcales</taxon>
        <taxon>Thermotaleaceae</taxon>
        <taxon>Marinisporobacter</taxon>
    </lineage>
</organism>
<feature type="domain" description="Knr4/Smi1-like" evidence="1">
    <location>
        <begin position="11"/>
        <end position="153"/>
    </location>
</feature>
<accession>A0A4R2K6R5</accession>
<dbReference type="EMBL" id="SLWV01000036">
    <property type="protein sequence ID" value="TCO68981.1"/>
    <property type="molecule type" value="Genomic_DNA"/>
</dbReference>
<dbReference type="OrthoDB" id="2223083at2"/>
<dbReference type="InterPro" id="IPR037883">
    <property type="entry name" value="Knr4/Smi1-like_sf"/>
</dbReference>
<evidence type="ECO:0000313" key="2">
    <source>
        <dbReference type="EMBL" id="TCO68981.1"/>
    </source>
</evidence>
<dbReference type="SMART" id="SM00860">
    <property type="entry name" value="SMI1_KNR4"/>
    <property type="match status" value="1"/>
</dbReference>
<dbReference type="RefSeq" id="WP_132247850.1">
    <property type="nucleotide sequence ID" value="NZ_SLWV01000036.1"/>
</dbReference>
<dbReference type="AlphaFoldDB" id="A0A4R2K6R5"/>
<proteinExistence type="predicted"/>
<dbReference type="Proteomes" id="UP000294919">
    <property type="component" value="Unassembled WGS sequence"/>
</dbReference>
<name>A0A4R2K6R5_9FIRM</name>
<dbReference type="Pfam" id="PF14568">
    <property type="entry name" value="SUKH_6"/>
    <property type="match status" value="1"/>
</dbReference>
<dbReference type="Gene3D" id="3.40.1580.10">
    <property type="entry name" value="SMI1/KNR4-like"/>
    <property type="match status" value="1"/>
</dbReference>
<gene>
    <name evidence="2" type="ORF">EV214_1367</name>
</gene>
<comment type="caution">
    <text evidence="2">The sequence shown here is derived from an EMBL/GenBank/DDBJ whole genome shotgun (WGS) entry which is preliminary data.</text>
</comment>